<gene>
    <name evidence="3" type="ORF">AVT10_04685</name>
</gene>
<name>A0ABR5YA84_9SPHN</name>
<evidence type="ECO:0000313" key="4">
    <source>
        <dbReference type="Proteomes" id="UP000076609"/>
    </source>
</evidence>
<sequence length="214" mass="21443">MRIAGGAVLALLLAGCGGGGSADNAAVVNQTAEADLVAAPPEPAAGAPTPVTPATTMPAGEGIPGVSAPPPAPAPAPSGTMAEPGADAAVQVLRDYFAAIGERRYGDAWRLWGNGGQASGMSQAAFAQSFAKYADYRAVVGAPGRIDAGAGQRYIPIPVRVTGKLRDGTPVAMTGPVTLHRSGDIDGATAEQRAWRISDSGLKPRPATEPIVPQ</sequence>
<dbReference type="Proteomes" id="UP000076609">
    <property type="component" value="Unassembled WGS sequence"/>
</dbReference>
<dbReference type="RefSeq" id="WP_066692131.1">
    <property type="nucleotide sequence ID" value="NZ_LQQO01000034.1"/>
</dbReference>
<reference evidence="4" key="1">
    <citation type="submission" date="2016-01" db="EMBL/GenBank/DDBJ databases">
        <title>Draft genome of Chromobacterium sp. F49.</title>
        <authorList>
            <person name="Hong K.W."/>
        </authorList>
    </citation>
    <scope>NUCLEOTIDE SEQUENCE [LARGE SCALE GENOMIC DNA]</scope>
    <source>
        <strain evidence="4">CN3</strain>
    </source>
</reference>
<feature type="region of interest" description="Disordered" evidence="1">
    <location>
        <begin position="60"/>
        <end position="83"/>
    </location>
</feature>
<organism evidence="3 4">
    <name type="scientific">Sphingomonas hankookensis</name>
    <dbReference type="NCBI Taxonomy" id="563996"/>
    <lineage>
        <taxon>Bacteria</taxon>
        <taxon>Pseudomonadati</taxon>
        <taxon>Pseudomonadota</taxon>
        <taxon>Alphaproteobacteria</taxon>
        <taxon>Sphingomonadales</taxon>
        <taxon>Sphingomonadaceae</taxon>
        <taxon>Sphingomonas</taxon>
    </lineage>
</organism>
<feature type="signal peptide" evidence="2">
    <location>
        <begin position="1"/>
        <end position="22"/>
    </location>
</feature>
<comment type="caution">
    <text evidence="3">The sequence shown here is derived from an EMBL/GenBank/DDBJ whole genome shotgun (WGS) entry which is preliminary data.</text>
</comment>
<evidence type="ECO:0000256" key="2">
    <source>
        <dbReference type="SAM" id="SignalP"/>
    </source>
</evidence>
<keyword evidence="4" id="KW-1185">Reference proteome</keyword>
<feature type="compositionally biased region" description="Pro residues" evidence="1">
    <location>
        <begin position="67"/>
        <end position="76"/>
    </location>
</feature>
<proteinExistence type="predicted"/>
<feature type="chain" id="PRO_5045950080" evidence="2">
    <location>
        <begin position="23"/>
        <end position="214"/>
    </location>
</feature>
<dbReference type="EMBL" id="LQQO01000034">
    <property type="protein sequence ID" value="KZE11542.1"/>
    <property type="molecule type" value="Genomic_DNA"/>
</dbReference>
<keyword evidence="2" id="KW-0732">Signal</keyword>
<evidence type="ECO:0000313" key="3">
    <source>
        <dbReference type="EMBL" id="KZE11542.1"/>
    </source>
</evidence>
<dbReference type="PROSITE" id="PS51257">
    <property type="entry name" value="PROKAR_LIPOPROTEIN"/>
    <property type="match status" value="1"/>
</dbReference>
<accession>A0ABR5YA84</accession>
<protein>
    <submittedName>
        <fullName evidence="3">Uncharacterized protein</fullName>
    </submittedName>
</protein>
<evidence type="ECO:0000256" key="1">
    <source>
        <dbReference type="SAM" id="MobiDB-lite"/>
    </source>
</evidence>